<evidence type="ECO:0000256" key="1">
    <source>
        <dbReference type="SAM" id="Coils"/>
    </source>
</evidence>
<keyword evidence="1" id="KW-0175">Coiled coil</keyword>
<dbReference type="KEGG" id="bthu:YBT1518_27185"/>
<dbReference type="EMBL" id="CP005935">
    <property type="protein sequence ID" value="AHA74542.1"/>
    <property type="molecule type" value="Genomic_DNA"/>
</dbReference>
<accession>A0A9W3KJV1</accession>
<organism evidence="2 3">
    <name type="scientific">Bacillus thuringiensis YBT-1518</name>
    <dbReference type="NCBI Taxonomy" id="529122"/>
    <lineage>
        <taxon>Bacteria</taxon>
        <taxon>Bacillati</taxon>
        <taxon>Bacillota</taxon>
        <taxon>Bacilli</taxon>
        <taxon>Bacillales</taxon>
        <taxon>Bacillaceae</taxon>
        <taxon>Bacillus</taxon>
        <taxon>Bacillus cereus group</taxon>
    </lineage>
</organism>
<feature type="coiled-coil region" evidence="1">
    <location>
        <begin position="184"/>
        <end position="211"/>
    </location>
</feature>
<evidence type="ECO:0000313" key="3">
    <source>
        <dbReference type="Proteomes" id="UP000018566"/>
    </source>
</evidence>
<proteinExistence type="predicted"/>
<gene>
    <name evidence="2" type="ORF">YBT1518_27185</name>
</gene>
<dbReference type="AlphaFoldDB" id="A0A9W3KJV1"/>
<name>A0A9W3KJV1_BACTU</name>
<sequence>MKKLTAYNADVQKYMQQNRLSTQKKNEIIDALRKRVDDANQSFESLFPSRSKRKDVMDHIIYMLSGNGICKIAAETLASKANCSVRTVNAAVRVLKQTNEILVAGLADGKNKYVFVLKMHSNFTTIMNEVFFINTEHIAERNAGQVAEQKNDETLETVRIETEKTSSNYTNSINPFNSLKQEKNNDKVSLMESIEIELKEAQNDVQKEFERIHTYFVNEYQEMMYHTIKAGTYHPTLKANASIIGLRVGSNCDKSLFHLAFNALSKMDRFLKNNGILTDNVQALFTKIYSDNIKLSRMRKKSHTISSDVHNKKTPILFYNWLEDTGTKNLPTKTIDSSFMPGAYYKISKKEADGMRLY</sequence>
<dbReference type="RefSeq" id="WP_023523280.1">
    <property type="nucleotide sequence ID" value="NC_022873.1"/>
</dbReference>
<reference evidence="2 3" key="1">
    <citation type="submission" date="2013-05" db="EMBL/GenBank/DDBJ databases">
        <title>Complete genome sequence of Bacillus thuringiensis YBT-1518, a typical strain with high toxicity to nematode.</title>
        <authorList>
            <person name="Wang P."/>
            <person name="Zhang C."/>
            <person name="Guo M."/>
            <person name="Guo S."/>
            <person name="Zhu Y."/>
            <person name="Zheng J."/>
            <person name="Zhu L."/>
            <person name="Ruan L."/>
            <person name="Peng D."/>
            <person name="Sun M."/>
        </authorList>
    </citation>
    <scope>NUCLEOTIDE SEQUENCE [LARGE SCALE GENOMIC DNA]</scope>
    <source>
        <strain evidence="2 3">YBT-1518</strain>
    </source>
</reference>
<dbReference type="Proteomes" id="UP000018566">
    <property type="component" value="Chromosome"/>
</dbReference>
<evidence type="ECO:0000313" key="2">
    <source>
        <dbReference type="EMBL" id="AHA74542.1"/>
    </source>
</evidence>
<protein>
    <submittedName>
        <fullName evidence="2">Replication protein</fullName>
    </submittedName>
</protein>